<evidence type="ECO:0008006" key="3">
    <source>
        <dbReference type="Google" id="ProtNLM"/>
    </source>
</evidence>
<dbReference type="EMBL" id="PJQD01000008">
    <property type="protein sequence ID" value="POY76120.1"/>
    <property type="molecule type" value="Genomic_DNA"/>
</dbReference>
<accession>A0A2S5BH74</accession>
<protein>
    <recommendedName>
        <fullName evidence="3">F-box domain-containing protein</fullName>
    </recommendedName>
</protein>
<keyword evidence="2" id="KW-1185">Reference proteome</keyword>
<gene>
    <name evidence="1" type="ORF">BMF94_0843</name>
</gene>
<dbReference type="Proteomes" id="UP000237144">
    <property type="component" value="Unassembled WGS sequence"/>
</dbReference>
<reference evidence="1 2" key="1">
    <citation type="journal article" date="2018" name="Front. Microbiol.">
        <title>Prospects for Fungal Bioremediation of Acidic Radioactive Waste Sites: Characterization and Genome Sequence of Rhodotorula taiwanensis MD1149.</title>
        <authorList>
            <person name="Tkavc R."/>
            <person name="Matrosova V.Y."/>
            <person name="Grichenko O.E."/>
            <person name="Gostincar C."/>
            <person name="Volpe R.P."/>
            <person name="Klimenkova P."/>
            <person name="Gaidamakova E.K."/>
            <person name="Zhou C.E."/>
            <person name="Stewart B.J."/>
            <person name="Lyman M.G."/>
            <person name="Malfatti S.A."/>
            <person name="Rubinfeld B."/>
            <person name="Courtot M."/>
            <person name="Singh J."/>
            <person name="Dalgard C.L."/>
            <person name="Hamilton T."/>
            <person name="Frey K.G."/>
            <person name="Gunde-Cimerman N."/>
            <person name="Dugan L."/>
            <person name="Daly M.J."/>
        </authorList>
    </citation>
    <scope>NUCLEOTIDE SEQUENCE [LARGE SCALE GENOMIC DNA]</scope>
    <source>
        <strain evidence="1 2">MD1149</strain>
    </source>
</reference>
<evidence type="ECO:0000313" key="1">
    <source>
        <dbReference type="EMBL" id="POY76120.1"/>
    </source>
</evidence>
<dbReference type="OrthoDB" id="2529380at2759"/>
<evidence type="ECO:0000313" key="2">
    <source>
        <dbReference type="Proteomes" id="UP000237144"/>
    </source>
</evidence>
<organism evidence="1 2">
    <name type="scientific">Rhodotorula taiwanensis</name>
    <dbReference type="NCBI Taxonomy" id="741276"/>
    <lineage>
        <taxon>Eukaryota</taxon>
        <taxon>Fungi</taxon>
        <taxon>Dikarya</taxon>
        <taxon>Basidiomycota</taxon>
        <taxon>Pucciniomycotina</taxon>
        <taxon>Microbotryomycetes</taxon>
        <taxon>Sporidiobolales</taxon>
        <taxon>Sporidiobolaceae</taxon>
        <taxon>Rhodotorula</taxon>
    </lineage>
</organism>
<proteinExistence type="predicted"/>
<comment type="caution">
    <text evidence="1">The sequence shown here is derived from an EMBL/GenBank/DDBJ whole genome shotgun (WGS) entry which is preliminary data.</text>
</comment>
<sequence>MPHLGLPLELVSEVLQESILDKRDLRNVALVSKAFLVLARPHLFHTVSIETAYCVDESDPARSYHWRTRRKLAFFRSRPDLARLVRHVSRDDCEDYFRPGDRAYPVIEPNALWDQILETFPQVESVYDHFSPTPSPHRVPECTKTIQSVADVWINKSSWEWLSRCAKLRSLRCSFGSDEPIALPAPLPFQLDEIRLETLYGSPKPFLDLVDRSSATLRSLDLCGRLAIMTDFSHLPHLEKLTLSVCGGQGKADPAREQSLVRASLPSLTRLRHLVIRQHFSWKRKGGVFEIIAHPDVVRLLPKTLVRIDAMDTPTVAQCKALFGAGTSVRVLGTQDWFFSAEEMADTAESREWCQVRGIRCAAGPVI</sequence>
<dbReference type="AlphaFoldDB" id="A0A2S5BH74"/>
<name>A0A2S5BH74_9BASI</name>